<gene>
    <name evidence="1" type="ORF">E5347_02380</name>
</gene>
<organism evidence="1 2">
    <name type="scientific">Clostridium sartagoforme</name>
    <dbReference type="NCBI Taxonomy" id="84031"/>
    <lineage>
        <taxon>Bacteria</taxon>
        <taxon>Bacillati</taxon>
        <taxon>Bacillota</taxon>
        <taxon>Clostridia</taxon>
        <taxon>Eubacteriales</taxon>
        <taxon>Clostridiaceae</taxon>
        <taxon>Clostridium</taxon>
    </lineage>
</organism>
<reference evidence="1 2" key="1">
    <citation type="submission" date="2019-04" db="EMBL/GenBank/DDBJ databases">
        <title>Microbes associate with the intestines of laboratory mice.</title>
        <authorList>
            <person name="Navarre W."/>
            <person name="Wong E."/>
            <person name="Huang K."/>
            <person name="Tropini C."/>
            <person name="Ng K."/>
            <person name="Yu B."/>
        </authorList>
    </citation>
    <scope>NUCLEOTIDE SEQUENCE [LARGE SCALE GENOMIC DNA]</scope>
    <source>
        <strain evidence="1 2">NM50_B9-20</strain>
    </source>
</reference>
<evidence type="ECO:0008006" key="3">
    <source>
        <dbReference type="Google" id="ProtNLM"/>
    </source>
</evidence>
<protein>
    <recommendedName>
        <fullName evidence="3">Endonuclease/exonuclease/phosphatase domain-containing protein</fullName>
    </recommendedName>
</protein>
<dbReference type="EMBL" id="SRYR01000001">
    <property type="protein sequence ID" value="TGY43681.1"/>
    <property type="molecule type" value="Genomic_DNA"/>
</dbReference>
<sequence length="81" mass="9553">MCLSLIHKEKDFLRIGFIDFGIEKGNPNTTPTHKNNRIDYALISENSWAQYKYDIDIEINDEPRKEFTDHSAIILKKNKKK</sequence>
<dbReference type="RefSeq" id="WP_136004244.1">
    <property type="nucleotide sequence ID" value="NZ_SRYR01000001.1"/>
</dbReference>
<dbReference type="AlphaFoldDB" id="A0A4S2DRK7"/>
<dbReference type="Proteomes" id="UP000306888">
    <property type="component" value="Unassembled WGS sequence"/>
</dbReference>
<comment type="caution">
    <text evidence="1">The sequence shown here is derived from an EMBL/GenBank/DDBJ whole genome shotgun (WGS) entry which is preliminary data.</text>
</comment>
<proteinExistence type="predicted"/>
<evidence type="ECO:0000313" key="2">
    <source>
        <dbReference type="Proteomes" id="UP000306888"/>
    </source>
</evidence>
<name>A0A4S2DRK7_9CLOT</name>
<keyword evidence="2" id="KW-1185">Reference proteome</keyword>
<evidence type="ECO:0000313" key="1">
    <source>
        <dbReference type="EMBL" id="TGY43681.1"/>
    </source>
</evidence>
<accession>A0A4S2DRK7</accession>